<comment type="caution">
    <text evidence="5">The sequence shown here is derived from an EMBL/GenBank/DDBJ whole genome shotgun (WGS) entry which is preliminary data.</text>
</comment>
<keyword evidence="3" id="KW-0963">Cytoplasm</keyword>
<gene>
    <name evidence="5" type="ORF">HGA15_04100</name>
</gene>
<comment type="subcellular location">
    <subcellularLocation>
        <location evidence="1">Cytoplasm</location>
    </subcellularLocation>
</comment>
<keyword evidence="4" id="KW-0143">Chaperone</keyword>
<evidence type="ECO:0000256" key="1">
    <source>
        <dbReference type="ARBA" id="ARBA00004496"/>
    </source>
</evidence>
<evidence type="ECO:0000313" key="5">
    <source>
        <dbReference type="EMBL" id="NKY55358.1"/>
    </source>
</evidence>
<dbReference type="AlphaFoldDB" id="A0A846YDX8"/>
<protein>
    <submittedName>
        <fullName evidence="5">ESX secretion-associated protein EspG</fullName>
    </submittedName>
</protein>
<dbReference type="InterPro" id="IPR025734">
    <property type="entry name" value="EspG"/>
</dbReference>
<comment type="similarity">
    <text evidence="2">Belongs to the EspG family.</text>
</comment>
<dbReference type="Proteomes" id="UP000570678">
    <property type="component" value="Unassembled WGS sequence"/>
</dbReference>
<evidence type="ECO:0000313" key="6">
    <source>
        <dbReference type="Proteomes" id="UP000570678"/>
    </source>
</evidence>
<reference evidence="5 6" key="1">
    <citation type="submission" date="2020-04" db="EMBL/GenBank/DDBJ databases">
        <title>MicrobeNet Type strains.</title>
        <authorList>
            <person name="Nicholson A.C."/>
        </authorList>
    </citation>
    <scope>NUCLEOTIDE SEQUENCE [LARGE SCALE GENOMIC DNA]</scope>
    <source>
        <strain evidence="5 6">JCM 3332</strain>
    </source>
</reference>
<proteinExistence type="inferred from homology"/>
<evidence type="ECO:0000256" key="2">
    <source>
        <dbReference type="ARBA" id="ARBA00006411"/>
    </source>
</evidence>
<dbReference type="EMBL" id="JAAXOT010000002">
    <property type="protein sequence ID" value="NKY55358.1"/>
    <property type="molecule type" value="Genomic_DNA"/>
</dbReference>
<evidence type="ECO:0000256" key="3">
    <source>
        <dbReference type="ARBA" id="ARBA00022490"/>
    </source>
</evidence>
<evidence type="ECO:0000256" key="4">
    <source>
        <dbReference type="ARBA" id="ARBA00023186"/>
    </source>
</evidence>
<dbReference type="RefSeq" id="WP_062972966.1">
    <property type="nucleotide sequence ID" value="NZ_JAAXOT010000002.1"/>
</dbReference>
<organism evidence="5 6">
    <name type="scientific">Nocardia flavorosea</name>
    <dbReference type="NCBI Taxonomy" id="53429"/>
    <lineage>
        <taxon>Bacteria</taxon>
        <taxon>Bacillati</taxon>
        <taxon>Actinomycetota</taxon>
        <taxon>Actinomycetes</taxon>
        <taxon>Mycobacteriales</taxon>
        <taxon>Nocardiaceae</taxon>
        <taxon>Nocardia</taxon>
    </lineage>
</organism>
<dbReference type="Pfam" id="PF14011">
    <property type="entry name" value="ESX-1_EspG"/>
    <property type="match status" value="1"/>
</dbReference>
<accession>A0A846YDX8</accession>
<sequence length="265" mass="29951">MIRTWELTDLEFVVLCEEFRQGGLPDPFTFTSRTPLAADYRKEKAETLRALRDRDDSDLYAMADAISRPDVTLLATVWDEQAIEEPASWIRMHAVRQRARGFVVSQRPGETVWHSGGFDIYACDPHDLAESVLTLLPEAKAGRMPQITLIDSGALPDARPYVPMIADDDEPEDDEAYRSAAFLATPATATGTIQVFQGRSMFGPRGRVDMGLRWRDLPDDGRYAIPMNQEVEVATGMGTKRMIEWAHEQIAEVLLRLDRNLEHEE</sequence>
<name>A0A846YDX8_9NOCA</name>
<keyword evidence="6" id="KW-1185">Reference proteome</keyword>